<dbReference type="AlphaFoldDB" id="A0A518K3X0"/>
<evidence type="ECO:0000313" key="5">
    <source>
        <dbReference type="Proteomes" id="UP000316426"/>
    </source>
</evidence>
<dbReference type="PROSITE" id="PS00018">
    <property type="entry name" value="EF_HAND_1"/>
    <property type="match status" value="1"/>
</dbReference>
<dbReference type="Pfam" id="PF13517">
    <property type="entry name" value="FG-GAP_3"/>
    <property type="match status" value="3"/>
</dbReference>
<evidence type="ECO:0000256" key="2">
    <source>
        <dbReference type="SAM" id="SignalP"/>
    </source>
</evidence>
<dbReference type="PANTHER" id="PTHR16026">
    <property type="entry name" value="CARTILAGE ACIDIC PROTEIN 1"/>
    <property type="match status" value="1"/>
</dbReference>
<dbReference type="InterPro" id="IPR027039">
    <property type="entry name" value="Crtac1"/>
</dbReference>
<dbReference type="InterPro" id="IPR028994">
    <property type="entry name" value="Integrin_alpha_N"/>
</dbReference>
<protein>
    <submittedName>
        <fullName evidence="4">ASPIC and UnbV</fullName>
    </submittedName>
</protein>
<dbReference type="InterPro" id="IPR011519">
    <property type="entry name" value="UnbV_ASPIC"/>
</dbReference>
<evidence type="ECO:0000259" key="3">
    <source>
        <dbReference type="Pfam" id="PF07593"/>
    </source>
</evidence>
<sequence length="624" mass="66679" precursor="true">MNAIFCHRCRLRRGSAASRAVRISACVVGLVASATASAVTFTDVTAAAGINHTQTIPELIQGLPGAAFYSGGVAAGDFDGDGRVDLVFTRLNDNDILYRNRGDGTFEARSSTAGFRFPTYTNGVVSGDVDNDGDLDLYMTTVGYTRNYLYLNDGSGYFTDAGVNHPAALASAVTRSGQGASFGDYDGDGYLDLATGDWGNTVADSQSRLLRNLGAAQPGGFEDVTAAAGVNVYRGDHTYRFVPRFVDLDRDGHADLTFAADFHTSQLFWNNGDGTFTDGTLAAGVGTDLNGMGSTFGDYDSDGDLDWFITNITNDPQHPGPFGGFNRLYRNDGDRQFTDVTQAAGVRDSRWSWGTTFFDYDNDGDADLAATNGYNGAGWSNDRTYLWENTGGVYQDVSVASGVTDTLQGRGLVHLDYDADGRLDLLVVNHGAAPILYRNEGGDDADHYLRIETQGVVSNRDGIGAWITVTPDLTDPGRRMVWEIDGGSSFVSQNERTAHFGLGTSADPVDLVTIEWPSGIVQRLYDVPVNQTLRVIESATATPGDFNNDGFVDAADYTVWRDHQGGPAGSLPNDTAGGVIGAAQHQLWRDNYGASPPSAVTVPEPTTLTLTALIAAAFAVSRRR</sequence>
<organism evidence="4 5">
    <name type="scientific">Botrimarina mediterranea</name>
    <dbReference type="NCBI Taxonomy" id="2528022"/>
    <lineage>
        <taxon>Bacteria</taxon>
        <taxon>Pseudomonadati</taxon>
        <taxon>Planctomycetota</taxon>
        <taxon>Planctomycetia</taxon>
        <taxon>Pirellulales</taxon>
        <taxon>Lacipirellulaceae</taxon>
        <taxon>Botrimarina</taxon>
    </lineage>
</organism>
<name>A0A518K3X0_9BACT</name>
<keyword evidence="1 2" id="KW-0732">Signal</keyword>
<accession>A0A518K3X0</accession>
<evidence type="ECO:0000313" key="4">
    <source>
        <dbReference type="EMBL" id="QDV72503.1"/>
    </source>
</evidence>
<dbReference type="InterPro" id="IPR018247">
    <property type="entry name" value="EF_Hand_1_Ca_BS"/>
</dbReference>
<dbReference type="Pfam" id="PF07593">
    <property type="entry name" value="UnbV_ASPIC"/>
    <property type="match status" value="1"/>
</dbReference>
<feature type="domain" description="ASPIC/UnbV" evidence="3">
    <location>
        <begin position="462"/>
        <end position="533"/>
    </location>
</feature>
<dbReference type="KEGG" id="bmei:Spa11_06810"/>
<dbReference type="InterPro" id="IPR013517">
    <property type="entry name" value="FG-GAP"/>
</dbReference>
<feature type="chain" id="PRO_5022213633" evidence="2">
    <location>
        <begin position="39"/>
        <end position="624"/>
    </location>
</feature>
<dbReference type="RefSeq" id="WP_145107762.1">
    <property type="nucleotide sequence ID" value="NZ_CP036349.1"/>
</dbReference>
<proteinExistence type="predicted"/>
<evidence type="ECO:0000256" key="1">
    <source>
        <dbReference type="ARBA" id="ARBA00022729"/>
    </source>
</evidence>
<dbReference type="PANTHER" id="PTHR16026:SF0">
    <property type="entry name" value="CARTILAGE ACIDIC PROTEIN 1"/>
    <property type="match status" value="1"/>
</dbReference>
<gene>
    <name evidence="4" type="ORF">Spa11_06810</name>
</gene>
<dbReference type="Gene3D" id="2.130.10.130">
    <property type="entry name" value="Integrin alpha, N-terminal"/>
    <property type="match status" value="2"/>
</dbReference>
<dbReference type="SUPFAM" id="SSF69318">
    <property type="entry name" value="Integrin alpha N-terminal domain"/>
    <property type="match status" value="1"/>
</dbReference>
<dbReference type="Proteomes" id="UP000316426">
    <property type="component" value="Chromosome"/>
</dbReference>
<reference evidence="4 5" key="1">
    <citation type="submission" date="2019-02" db="EMBL/GenBank/DDBJ databases">
        <title>Deep-cultivation of Planctomycetes and their phenomic and genomic characterization uncovers novel biology.</title>
        <authorList>
            <person name="Wiegand S."/>
            <person name="Jogler M."/>
            <person name="Boedeker C."/>
            <person name="Pinto D."/>
            <person name="Vollmers J."/>
            <person name="Rivas-Marin E."/>
            <person name="Kohn T."/>
            <person name="Peeters S.H."/>
            <person name="Heuer A."/>
            <person name="Rast P."/>
            <person name="Oberbeckmann S."/>
            <person name="Bunk B."/>
            <person name="Jeske O."/>
            <person name="Meyerdierks A."/>
            <person name="Storesund J.E."/>
            <person name="Kallscheuer N."/>
            <person name="Luecker S."/>
            <person name="Lage O.M."/>
            <person name="Pohl T."/>
            <person name="Merkel B.J."/>
            <person name="Hornburger P."/>
            <person name="Mueller R.-W."/>
            <person name="Bruemmer F."/>
            <person name="Labrenz M."/>
            <person name="Spormann A.M."/>
            <person name="Op den Camp H."/>
            <person name="Overmann J."/>
            <person name="Amann R."/>
            <person name="Jetten M.S.M."/>
            <person name="Mascher T."/>
            <person name="Medema M.H."/>
            <person name="Devos D.P."/>
            <person name="Kaster A.-K."/>
            <person name="Ovreas L."/>
            <person name="Rohde M."/>
            <person name="Galperin M.Y."/>
            <person name="Jogler C."/>
        </authorList>
    </citation>
    <scope>NUCLEOTIDE SEQUENCE [LARGE SCALE GENOMIC DNA]</scope>
    <source>
        <strain evidence="4 5">Spa11</strain>
    </source>
</reference>
<feature type="signal peptide" evidence="2">
    <location>
        <begin position="1"/>
        <end position="38"/>
    </location>
</feature>
<keyword evidence="5" id="KW-1185">Reference proteome</keyword>
<dbReference type="EMBL" id="CP036349">
    <property type="protein sequence ID" value="QDV72503.1"/>
    <property type="molecule type" value="Genomic_DNA"/>
</dbReference>